<dbReference type="EMBL" id="CADCSY010000046">
    <property type="protein sequence ID" value="CAA9230069.1"/>
    <property type="molecule type" value="Genomic_DNA"/>
</dbReference>
<dbReference type="Gene3D" id="2.30.110.10">
    <property type="entry name" value="Electron Transport, Fmn-binding Protein, Chain A"/>
    <property type="match status" value="1"/>
</dbReference>
<dbReference type="AlphaFoldDB" id="A0A6J4HQK8"/>
<organism evidence="2">
    <name type="scientific">uncultured Acidimicrobiales bacterium</name>
    <dbReference type="NCBI Taxonomy" id="310071"/>
    <lineage>
        <taxon>Bacteria</taxon>
        <taxon>Bacillati</taxon>
        <taxon>Actinomycetota</taxon>
        <taxon>Acidimicrobiia</taxon>
        <taxon>Acidimicrobiales</taxon>
        <taxon>environmental samples</taxon>
    </lineage>
</organism>
<feature type="domain" description="Pyridoxamine 5'-phosphate oxidase N-terminal" evidence="1">
    <location>
        <begin position="7"/>
        <end position="70"/>
    </location>
</feature>
<accession>A0A6J4HQK8</accession>
<evidence type="ECO:0000313" key="2">
    <source>
        <dbReference type="EMBL" id="CAA9230069.1"/>
    </source>
</evidence>
<dbReference type="InterPro" id="IPR012349">
    <property type="entry name" value="Split_barrel_FMN-bd"/>
</dbReference>
<evidence type="ECO:0000259" key="1">
    <source>
        <dbReference type="Pfam" id="PF01243"/>
    </source>
</evidence>
<dbReference type="InterPro" id="IPR011576">
    <property type="entry name" value="Pyridox_Oxase_N"/>
</dbReference>
<proteinExistence type="predicted"/>
<dbReference type="Pfam" id="PF01243">
    <property type="entry name" value="PNPOx_N"/>
    <property type="match status" value="1"/>
</dbReference>
<name>A0A6J4HQK8_9ACTN</name>
<sequence length="121" mass="13380">MWDDGELRFAFSCGPRSRKARNLGANPQVVVMVDGTAESVSVEGAAAVVTGDDRAAVWVRRYLTKYQPMFPQLTAEFVHQNLIVEVQPARAFGIIEREEEFSTRATRWVFPSTGAPGDPPP</sequence>
<dbReference type="SUPFAM" id="SSF50475">
    <property type="entry name" value="FMN-binding split barrel"/>
    <property type="match status" value="1"/>
</dbReference>
<gene>
    <name evidence="2" type="ORF">AVDCRST_MAG20-1201</name>
</gene>
<reference evidence="2" key="1">
    <citation type="submission" date="2020-02" db="EMBL/GenBank/DDBJ databases">
        <authorList>
            <person name="Meier V. D."/>
        </authorList>
    </citation>
    <scope>NUCLEOTIDE SEQUENCE</scope>
    <source>
        <strain evidence="2">AVDCRST_MAG20</strain>
    </source>
</reference>
<protein>
    <recommendedName>
        <fullName evidence="1">Pyridoxamine 5'-phosphate oxidase N-terminal domain-containing protein</fullName>
    </recommendedName>
</protein>